<name>A0ABQ7R5G5_PLUXY</name>
<accession>A0ABQ7R5G5</accession>
<evidence type="ECO:0000313" key="3">
    <source>
        <dbReference type="Proteomes" id="UP000823941"/>
    </source>
</evidence>
<keyword evidence="3" id="KW-1185">Reference proteome</keyword>
<organism evidence="2 3">
    <name type="scientific">Plutella xylostella</name>
    <name type="common">Diamondback moth</name>
    <name type="synonym">Plutella maculipennis</name>
    <dbReference type="NCBI Taxonomy" id="51655"/>
    <lineage>
        <taxon>Eukaryota</taxon>
        <taxon>Metazoa</taxon>
        <taxon>Ecdysozoa</taxon>
        <taxon>Arthropoda</taxon>
        <taxon>Hexapoda</taxon>
        <taxon>Insecta</taxon>
        <taxon>Pterygota</taxon>
        <taxon>Neoptera</taxon>
        <taxon>Endopterygota</taxon>
        <taxon>Lepidoptera</taxon>
        <taxon>Glossata</taxon>
        <taxon>Ditrysia</taxon>
        <taxon>Yponomeutoidea</taxon>
        <taxon>Plutellidae</taxon>
        <taxon>Plutella</taxon>
    </lineage>
</organism>
<evidence type="ECO:0000256" key="1">
    <source>
        <dbReference type="SAM" id="MobiDB-lite"/>
    </source>
</evidence>
<proteinExistence type="predicted"/>
<reference evidence="2 3" key="1">
    <citation type="submission" date="2021-06" db="EMBL/GenBank/DDBJ databases">
        <title>A haploid diamondback moth (Plutella xylostella L.) genome assembly resolves 31 chromosomes and identifies a diamide resistance mutation.</title>
        <authorList>
            <person name="Ward C.M."/>
            <person name="Perry K.D."/>
            <person name="Baker G."/>
            <person name="Powis K."/>
            <person name="Heckel D.G."/>
            <person name="Baxter S.W."/>
        </authorList>
    </citation>
    <scope>NUCLEOTIDE SEQUENCE [LARGE SCALE GENOMIC DNA]</scope>
    <source>
        <strain evidence="2 3">LV</strain>
        <tissue evidence="2">Single pupa</tissue>
    </source>
</reference>
<sequence>MVELLPREAGVLSFHRCKWYTTADDRGSPPYVVDPSPVQSGRSAPPRAAARPAPPPAPRRPPARRREGTNGTTFK</sequence>
<evidence type="ECO:0000313" key="2">
    <source>
        <dbReference type="EMBL" id="KAG7312544.1"/>
    </source>
</evidence>
<protein>
    <submittedName>
        <fullName evidence="2">Uncharacterized protein</fullName>
    </submittedName>
</protein>
<comment type="caution">
    <text evidence="2">The sequence shown here is derived from an EMBL/GenBank/DDBJ whole genome shotgun (WGS) entry which is preliminary data.</text>
</comment>
<feature type="region of interest" description="Disordered" evidence="1">
    <location>
        <begin position="21"/>
        <end position="75"/>
    </location>
</feature>
<gene>
    <name evidence="2" type="ORF">JYU34_002072</name>
</gene>
<dbReference type="Proteomes" id="UP000823941">
    <property type="component" value="Chromosome 3"/>
</dbReference>
<dbReference type="EMBL" id="JAHIBW010000003">
    <property type="protein sequence ID" value="KAG7312544.1"/>
    <property type="molecule type" value="Genomic_DNA"/>
</dbReference>